<dbReference type="EMBL" id="MK797984">
    <property type="protein sequence ID" value="QCG76161.1"/>
    <property type="molecule type" value="Genomic_DNA"/>
</dbReference>
<accession>A0A4Y1LUT5</accession>
<name>A0A4Y1LUT5_9CAUD</name>
<protein>
    <submittedName>
        <fullName evidence="1">Uncharacterized protein</fullName>
    </submittedName>
</protein>
<keyword evidence="2" id="KW-1185">Reference proteome</keyword>
<sequence length="89" mass="10404">MSTNSNAKDVKFEIDFDDVEQFNKFVSFMNSQFGHGRKNWSAGSPRYSIKRILSQRSARFVRTKKPFPVRVYNTDMDAEHILVLIKLCL</sequence>
<proteinExistence type="predicted"/>
<evidence type="ECO:0000313" key="2">
    <source>
        <dbReference type="Proteomes" id="UP000316733"/>
    </source>
</evidence>
<gene>
    <name evidence="1" type="ORF">EST35_0280</name>
</gene>
<reference evidence="2" key="1">
    <citation type="journal article" date="2020" name="bioRxiv">
        <title>Integrative omics analysis of Pseudomonas aeruginosa virus PA5oct highlights the molecular complexity of jumbo phages.</title>
        <authorList>
            <person name="Lood C."/>
            <person name="Danis-Wlodarczyk K."/>
            <person name="Blasdel B.G."/>
            <person name="Jang H.B."/>
            <person name="Vandenheuvel D."/>
            <person name="Briers Y."/>
            <person name="Noben J.-P."/>
            <person name="van Noort V."/>
            <person name="Drulis-Kawa Z."/>
            <person name="Lavigne R."/>
        </authorList>
    </citation>
    <scope>NUCLEOTIDE SEQUENCE [LARGE SCALE GENOMIC DNA]</scope>
</reference>
<organism evidence="1 2">
    <name type="scientific">Pseudomonas phage vB_PaeM_PA5oct</name>
    <dbReference type="NCBI Taxonomy" id="2163605"/>
    <lineage>
        <taxon>Viruses</taxon>
        <taxon>Duplodnaviria</taxon>
        <taxon>Heunggongvirae</taxon>
        <taxon>Uroviricota</taxon>
        <taxon>Caudoviricetes</taxon>
        <taxon>Arenbergviridae</taxon>
        <taxon>Wroclawvirus</taxon>
        <taxon>Wroclawvirus PA5oct</taxon>
    </lineage>
</organism>
<evidence type="ECO:0000313" key="1">
    <source>
        <dbReference type="EMBL" id="QCG76161.1"/>
    </source>
</evidence>
<dbReference type="Proteomes" id="UP000316733">
    <property type="component" value="Segment"/>
</dbReference>